<accession>A0A4Y7SY53</accession>
<name>A0A4Y7SY53_COPMI</name>
<evidence type="ECO:0000256" key="1">
    <source>
        <dbReference type="SAM" id="MobiDB-lite"/>
    </source>
</evidence>
<gene>
    <name evidence="2" type="ORF">FA13DRAFT_992839</name>
</gene>
<evidence type="ECO:0000313" key="2">
    <source>
        <dbReference type="EMBL" id="TEB26797.1"/>
    </source>
</evidence>
<protein>
    <recommendedName>
        <fullName evidence="4">Peptidase C14</fullName>
    </recommendedName>
</protein>
<evidence type="ECO:0008006" key="4">
    <source>
        <dbReference type="Google" id="ProtNLM"/>
    </source>
</evidence>
<comment type="caution">
    <text evidence="2">The sequence shown here is derived from an EMBL/GenBank/DDBJ whole genome shotgun (WGS) entry which is preliminary data.</text>
</comment>
<sequence>MNPSETYGFVIGINDYANGHTLNAARPDAEGFRVNLLKKVLGLPDKNIISLFDGEATRQGILDGFKRLESIAKGQAGDEERGNAEETEGHEQLQEPRLGPCMIIFFAGHRARSRKPDGCGDWAPDSNLVEMLCPSDIGTLLRSPVGENVQFNDGDVNGKPASSPKVVEGVPDRTVCWLLNRLSKKRGNNITLILDCCHSAGINKGGGGRMELGALRRIMDPPLLTAKADSFVDWSRIMEEQRMDEESGRAIQKFPGFGGKFHESHILLSACGKEQTARESGGSGLFTNALMKELPKEFGPAKESQRTLTYSMLMTRLNMPEYQTPHCEGSNINNLLFTRQGAASDPLFIPCRKTKITSGTQFNWILTLDAGTAHGITLGERFSIHHYNLPTATISRIHRLVSSMRRRLQLQLPS</sequence>
<keyword evidence="3" id="KW-1185">Reference proteome</keyword>
<dbReference type="Proteomes" id="UP000298030">
    <property type="component" value="Unassembled WGS sequence"/>
</dbReference>
<dbReference type="EMBL" id="QPFP01000045">
    <property type="protein sequence ID" value="TEB26797.1"/>
    <property type="molecule type" value="Genomic_DNA"/>
</dbReference>
<organism evidence="2 3">
    <name type="scientific">Coprinellus micaceus</name>
    <name type="common">Glistening ink-cap mushroom</name>
    <name type="synonym">Coprinus micaceus</name>
    <dbReference type="NCBI Taxonomy" id="71717"/>
    <lineage>
        <taxon>Eukaryota</taxon>
        <taxon>Fungi</taxon>
        <taxon>Dikarya</taxon>
        <taxon>Basidiomycota</taxon>
        <taxon>Agaricomycotina</taxon>
        <taxon>Agaricomycetes</taxon>
        <taxon>Agaricomycetidae</taxon>
        <taxon>Agaricales</taxon>
        <taxon>Agaricineae</taxon>
        <taxon>Psathyrellaceae</taxon>
        <taxon>Coprinellus</taxon>
    </lineage>
</organism>
<dbReference type="OrthoDB" id="3223806at2759"/>
<evidence type="ECO:0000313" key="3">
    <source>
        <dbReference type="Proteomes" id="UP000298030"/>
    </source>
</evidence>
<dbReference type="AlphaFoldDB" id="A0A4Y7SY53"/>
<proteinExistence type="predicted"/>
<feature type="region of interest" description="Disordered" evidence="1">
    <location>
        <begin position="74"/>
        <end position="93"/>
    </location>
</feature>
<reference evidence="2 3" key="1">
    <citation type="journal article" date="2019" name="Nat. Ecol. Evol.">
        <title>Megaphylogeny resolves global patterns of mushroom evolution.</title>
        <authorList>
            <person name="Varga T."/>
            <person name="Krizsan K."/>
            <person name="Foldi C."/>
            <person name="Dima B."/>
            <person name="Sanchez-Garcia M."/>
            <person name="Sanchez-Ramirez S."/>
            <person name="Szollosi G.J."/>
            <person name="Szarkandi J.G."/>
            <person name="Papp V."/>
            <person name="Albert L."/>
            <person name="Andreopoulos W."/>
            <person name="Angelini C."/>
            <person name="Antonin V."/>
            <person name="Barry K.W."/>
            <person name="Bougher N.L."/>
            <person name="Buchanan P."/>
            <person name="Buyck B."/>
            <person name="Bense V."/>
            <person name="Catcheside P."/>
            <person name="Chovatia M."/>
            <person name="Cooper J."/>
            <person name="Damon W."/>
            <person name="Desjardin D."/>
            <person name="Finy P."/>
            <person name="Geml J."/>
            <person name="Haridas S."/>
            <person name="Hughes K."/>
            <person name="Justo A."/>
            <person name="Karasinski D."/>
            <person name="Kautmanova I."/>
            <person name="Kiss B."/>
            <person name="Kocsube S."/>
            <person name="Kotiranta H."/>
            <person name="LaButti K.M."/>
            <person name="Lechner B.E."/>
            <person name="Liimatainen K."/>
            <person name="Lipzen A."/>
            <person name="Lukacs Z."/>
            <person name="Mihaltcheva S."/>
            <person name="Morgado L.N."/>
            <person name="Niskanen T."/>
            <person name="Noordeloos M.E."/>
            <person name="Ohm R.A."/>
            <person name="Ortiz-Santana B."/>
            <person name="Ovrebo C."/>
            <person name="Racz N."/>
            <person name="Riley R."/>
            <person name="Savchenko A."/>
            <person name="Shiryaev A."/>
            <person name="Soop K."/>
            <person name="Spirin V."/>
            <person name="Szebenyi C."/>
            <person name="Tomsovsky M."/>
            <person name="Tulloss R.E."/>
            <person name="Uehling J."/>
            <person name="Grigoriev I.V."/>
            <person name="Vagvolgyi C."/>
            <person name="Papp T."/>
            <person name="Martin F.M."/>
            <person name="Miettinen O."/>
            <person name="Hibbett D.S."/>
            <person name="Nagy L.G."/>
        </authorList>
    </citation>
    <scope>NUCLEOTIDE SEQUENCE [LARGE SCALE GENOMIC DNA]</scope>
    <source>
        <strain evidence="2 3">FP101781</strain>
    </source>
</reference>
<dbReference type="Gene3D" id="3.40.50.1460">
    <property type="match status" value="1"/>
</dbReference>